<dbReference type="InterPro" id="IPR012902">
    <property type="entry name" value="N_methyl_site"/>
</dbReference>
<dbReference type="Pfam" id="PF07963">
    <property type="entry name" value="N_methyl"/>
    <property type="match status" value="1"/>
</dbReference>
<organism evidence="4 5">
    <name type="scientific">Hafnia paralvei</name>
    <dbReference type="NCBI Taxonomy" id="546367"/>
    <lineage>
        <taxon>Bacteria</taxon>
        <taxon>Pseudomonadati</taxon>
        <taxon>Pseudomonadota</taxon>
        <taxon>Gammaproteobacteria</taxon>
        <taxon>Enterobacterales</taxon>
        <taxon>Hafniaceae</taxon>
        <taxon>Hafnia</taxon>
    </lineage>
</organism>
<proteinExistence type="predicted"/>
<keyword evidence="2" id="KW-0472">Membrane</keyword>
<dbReference type="Proteomes" id="UP000218796">
    <property type="component" value="Unassembled WGS sequence"/>
</dbReference>
<dbReference type="AlphaFoldDB" id="A0A2A2MDB3"/>
<name>A0A2A2MDB3_9GAMM</name>
<dbReference type="NCBIfam" id="TIGR02532">
    <property type="entry name" value="IV_pilin_GFxxxE"/>
    <property type="match status" value="1"/>
</dbReference>
<keyword evidence="2" id="KW-1133">Transmembrane helix</keyword>
<gene>
    <name evidence="4" type="ORF">CJD50_10110</name>
</gene>
<comment type="subcellular location">
    <subcellularLocation>
        <location evidence="1">Membrane</location>
        <topology evidence="1">Single-pass membrane protein</topology>
    </subcellularLocation>
</comment>
<keyword evidence="2" id="KW-0812">Transmembrane</keyword>
<feature type="domain" description="Prepilin peptidase dependent protein C-like C-terminal" evidence="3">
    <location>
        <begin position="37"/>
        <end position="119"/>
    </location>
</feature>
<dbReference type="EMBL" id="NQMS01000003">
    <property type="protein sequence ID" value="PAV96790.1"/>
    <property type="molecule type" value="Genomic_DNA"/>
</dbReference>
<dbReference type="RefSeq" id="WP_039190073.1">
    <property type="nucleotide sequence ID" value="NZ_CATYOV010000004.1"/>
</dbReference>
<dbReference type="InterPro" id="IPR022204">
    <property type="entry name" value="PpdC-like_C"/>
</dbReference>
<sequence>MLATTEQKTHSQSGFGLIEVMVSILLVSVGFLGLLNYQQWMARSQVRLWQQQQAWQRSEQAITLYRMGASNAEIPARLALPNTWSIVVTARSQFECEIISASIRAPLNIQAQLERTICSQLME</sequence>
<evidence type="ECO:0000256" key="1">
    <source>
        <dbReference type="ARBA" id="ARBA00004167"/>
    </source>
</evidence>
<evidence type="ECO:0000313" key="4">
    <source>
        <dbReference type="EMBL" id="PAV96790.1"/>
    </source>
</evidence>
<dbReference type="OrthoDB" id="6504985at2"/>
<feature type="transmembrane region" description="Helical" evidence="2">
    <location>
        <begin position="15"/>
        <end position="37"/>
    </location>
</feature>
<evidence type="ECO:0000259" key="3">
    <source>
        <dbReference type="Pfam" id="PF12528"/>
    </source>
</evidence>
<dbReference type="Pfam" id="PF12528">
    <property type="entry name" value="T2SSppdC"/>
    <property type="match status" value="1"/>
</dbReference>
<comment type="caution">
    <text evidence="4">The sequence shown here is derived from an EMBL/GenBank/DDBJ whole genome shotgun (WGS) entry which is preliminary data.</text>
</comment>
<protein>
    <submittedName>
        <fullName evidence="4">Prepilin-type cleavage/methylation domain-containing protein</fullName>
    </submittedName>
</protein>
<dbReference type="GO" id="GO:0016020">
    <property type="term" value="C:membrane"/>
    <property type="evidence" value="ECO:0007669"/>
    <property type="project" value="UniProtKB-SubCell"/>
</dbReference>
<keyword evidence="5" id="KW-1185">Reference proteome</keyword>
<reference evidence="4 5" key="1">
    <citation type="submission" date="2017-08" db="EMBL/GenBank/DDBJ databases">
        <title>Draft Genome Sequence of Hafnia alvei CITHA-6 Isolated from Raw Bovine Milk.</title>
        <authorList>
            <person name="Culligan E.P."/>
            <person name="Mcsweeney A."/>
            <person name="O'Doherty C."/>
            <person name="Gleeson E."/>
            <person name="O'Riordan D."/>
            <person name="Sleator R.D."/>
        </authorList>
    </citation>
    <scope>NUCLEOTIDE SEQUENCE [LARGE SCALE GENOMIC DNA]</scope>
    <source>
        <strain evidence="4 5">CITHA-6</strain>
    </source>
</reference>
<evidence type="ECO:0000256" key="2">
    <source>
        <dbReference type="SAM" id="Phobius"/>
    </source>
</evidence>
<evidence type="ECO:0000313" key="5">
    <source>
        <dbReference type="Proteomes" id="UP000218796"/>
    </source>
</evidence>
<accession>A0A2A2MDB3</accession>